<dbReference type="EMBL" id="JABAGO010000001">
    <property type="protein sequence ID" value="NME96800.1"/>
    <property type="molecule type" value="Genomic_DNA"/>
</dbReference>
<evidence type="ECO:0008006" key="4">
    <source>
        <dbReference type="Google" id="ProtNLM"/>
    </source>
</evidence>
<sequence length="107" mass="12251">MDWDFSLILIVLVLAIIIILPLISSLKDRNYRCLIYSALGNKDYFKVTQRLKTKGIPYRTKVIINASHPGGISTQSGAADHSQYDIYVQRKDEHRANDAIHNHHAKY</sequence>
<evidence type="ECO:0000256" key="1">
    <source>
        <dbReference type="SAM" id="Phobius"/>
    </source>
</evidence>
<keyword evidence="1" id="KW-0472">Membrane</keyword>
<comment type="caution">
    <text evidence="2">The sequence shown here is derived from an EMBL/GenBank/DDBJ whole genome shotgun (WGS) entry which is preliminary data.</text>
</comment>
<accession>A0A848CUA6</accession>
<gene>
    <name evidence="2" type="ORF">HF838_00890</name>
</gene>
<reference evidence="2 3" key="1">
    <citation type="submission" date="2020-04" db="EMBL/GenBank/DDBJ databases">
        <authorList>
            <person name="Hitch T.C.A."/>
            <person name="Wylensek D."/>
            <person name="Clavel T."/>
        </authorList>
    </citation>
    <scope>NUCLEOTIDE SEQUENCE [LARGE SCALE GENOMIC DNA]</scope>
    <source>
        <strain evidence="2 3">WB01_D5_05</strain>
    </source>
</reference>
<dbReference type="AlphaFoldDB" id="A0A848CUA6"/>
<keyword evidence="1" id="KW-0812">Transmembrane</keyword>
<protein>
    <recommendedName>
        <fullName evidence="4">DUF2007 domain-containing protein</fullName>
    </recommendedName>
</protein>
<feature type="transmembrane region" description="Helical" evidence="1">
    <location>
        <begin position="6"/>
        <end position="26"/>
    </location>
</feature>
<name>A0A848CUA6_ANEAE</name>
<dbReference type="RefSeq" id="WP_168974307.1">
    <property type="nucleotide sequence ID" value="NZ_JABAGO010000001.1"/>
</dbReference>
<organism evidence="2 3">
    <name type="scientific">Aneurinibacillus aneurinilyticus</name>
    <name type="common">Bacillus aneurinolyticus</name>
    <dbReference type="NCBI Taxonomy" id="1391"/>
    <lineage>
        <taxon>Bacteria</taxon>
        <taxon>Bacillati</taxon>
        <taxon>Bacillota</taxon>
        <taxon>Bacilli</taxon>
        <taxon>Bacillales</taxon>
        <taxon>Paenibacillaceae</taxon>
        <taxon>Aneurinibacillus group</taxon>
        <taxon>Aneurinibacillus</taxon>
    </lineage>
</organism>
<keyword evidence="1" id="KW-1133">Transmembrane helix</keyword>
<evidence type="ECO:0000313" key="3">
    <source>
        <dbReference type="Proteomes" id="UP000561326"/>
    </source>
</evidence>
<proteinExistence type="predicted"/>
<dbReference type="Proteomes" id="UP000561326">
    <property type="component" value="Unassembled WGS sequence"/>
</dbReference>
<evidence type="ECO:0000313" key="2">
    <source>
        <dbReference type="EMBL" id="NME96800.1"/>
    </source>
</evidence>